<comment type="caution">
    <text evidence="1">The sequence shown here is derived from an EMBL/GenBank/DDBJ whole genome shotgun (WGS) entry which is preliminary data.</text>
</comment>
<proteinExistence type="predicted"/>
<organism evidence="1">
    <name type="scientific">marine sediment metagenome</name>
    <dbReference type="NCBI Taxonomy" id="412755"/>
    <lineage>
        <taxon>unclassified sequences</taxon>
        <taxon>metagenomes</taxon>
        <taxon>ecological metagenomes</taxon>
    </lineage>
</organism>
<accession>X1ESD1</accession>
<sequence>MTGQLHILATYGSNLLGFHAGEQKIAIVPVTNPTEKGFDYRIELYMGTNLAIMAEESFHLNAGEQKNITLDVTMPAEIGIYPVHLGLYSGDIVFGPYQAEDVIIST</sequence>
<feature type="non-terminal residue" evidence="1">
    <location>
        <position position="106"/>
    </location>
</feature>
<evidence type="ECO:0000313" key="1">
    <source>
        <dbReference type="EMBL" id="GAH11528.1"/>
    </source>
</evidence>
<reference evidence="1" key="1">
    <citation type="journal article" date="2014" name="Front. Microbiol.">
        <title>High frequency of phylogenetically diverse reductive dehalogenase-homologous genes in deep subseafloor sedimentary metagenomes.</title>
        <authorList>
            <person name="Kawai M."/>
            <person name="Futagami T."/>
            <person name="Toyoda A."/>
            <person name="Takaki Y."/>
            <person name="Nishi S."/>
            <person name="Hori S."/>
            <person name="Arai W."/>
            <person name="Tsubouchi T."/>
            <person name="Morono Y."/>
            <person name="Uchiyama I."/>
            <person name="Ito T."/>
            <person name="Fujiyama A."/>
            <person name="Inagaki F."/>
            <person name="Takami H."/>
        </authorList>
    </citation>
    <scope>NUCLEOTIDE SEQUENCE</scope>
    <source>
        <strain evidence="1">Expedition CK06-06</strain>
    </source>
</reference>
<dbReference type="EMBL" id="BART01035154">
    <property type="protein sequence ID" value="GAH11528.1"/>
    <property type="molecule type" value="Genomic_DNA"/>
</dbReference>
<name>X1ESD1_9ZZZZ</name>
<protein>
    <submittedName>
        <fullName evidence="1">Uncharacterized protein</fullName>
    </submittedName>
</protein>
<dbReference type="AlphaFoldDB" id="X1ESD1"/>
<gene>
    <name evidence="1" type="ORF">S01H4_59826</name>
</gene>